<gene>
    <name evidence="4" type="primary">LOC106821547</name>
</gene>
<evidence type="ECO:0000259" key="2">
    <source>
        <dbReference type="Pfam" id="PF17921"/>
    </source>
</evidence>
<dbReference type="Pfam" id="PF17921">
    <property type="entry name" value="Integrase_H2C2"/>
    <property type="match status" value="1"/>
</dbReference>
<dbReference type="Proteomes" id="UP000695022">
    <property type="component" value="Unplaced"/>
</dbReference>
<dbReference type="EC" id="2.7.7.49" evidence="1"/>
<evidence type="ECO:0000256" key="1">
    <source>
        <dbReference type="ARBA" id="ARBA00012493"/>
    </source>
</evidence>
<dbReference type="RefSeq" id="XP_014681901.1">
    <property type="nucleotide sequence ID" value="XM_014826415.1"/>
</dbReference>
<dbReference type="Gene3D" id="1.10.340.70">
    <property type="match status" value="1"/>
</dbReference>
<protein>
    <recommendedName>
        <fullName evidence="1">RNA-directed DNA polymerase</fullName>
        <ecNumber evidence="1">2.7.7.49</ecNumber>
    </recommendedName>
</protein>
<evidence type="ECO:0000313" key="4">
    <source>
        <dbReference type="RefSeq" id="XP_014681901.1"/>
    </source>
</evidence>
<name>A0ABM1FBT0_PRICU</name>
<reference evidence="4" key="1">
    <citation type="submission" date="2025-08" db="UniProtKB">
        <authorList>
            <consortium name="RefSeq"/>
        </authorList>
    </citation>
    <scope>IDENTIFICATION</scope>
</reference>
<dbReference type="PANTHER" id="PTHR37984">
    <property type="entry name" value="PROTEIN CBG26694"/>
    <property type="match status" value="1"/>
</dbReference>
<sequence length="174" mass="20061">MKTQLSEALQRLQRMLLRIQPYVVTITWRPGPKVMYADYLSRICPSQGPEIELERTIHLVQITNNQLSKPHEATTSDAGLSALREQVMIGWPAEARLMLKLIRSYWSMRDYISVEDGVLYTVNRIIIPASMQPEFLERIHAGHQGITKSQLRAKESVYWLNMSDIEKSCNDCLT</sequence>
<feature type="domain" description="Integrase zinc-binding" evidence="2">
    <location>
        <begin position="127"/>
        <end position="174"/>
    </location>
</feature>
<dbReference type="InterPro" id="IPR050951">
    <property type="entry name" value="Retrovirus_Pol_polyprotein"/>
</dbReference>
<dbReference type="PANTHER" id="PTHR37984:SF7">
    <property type="entry name" value="INTEGRASE CATALYTIC DOMAIN-CONTAINING PROTEIN"/>
    <property type="match status" value="1"/>
</dbReference>
<accession>A0ABM1FBT0</accession>
<proteinExistence type="predicted"/>
<dbReference type="GeneID" id="106821547"/>
<keyword evidence="3" id="KW-1185">Reference proteome</keyword>
<evidence type="ECO:0000313" key="3">
    <source>
        <dbReference type="Proteomes" id="UP000695022"/>
    </source>
</evidence>
<organism evidence="3 4">
    <name type="scientific">Priapulus caudatus</name>
    <name type="common">Priapulid worm</name>
    <dbReference type="NCBI Taxonomy" id="37621"/>
    <lineage>
        <taxon>Eukaryota</taxon>
        <taxon>Metazoa</taxon>
        <taxon>Ecdysozoa</taxon>
        <taxon>Scalidophora</taxon>
        <taxon>Priapulida</taxon>
        <taxon>Priapulimorpha</taxon>
        <taxon>Priapulimorphida</taxon>
        <taxon>Priapulidae</taxon>
        <taxon>Priapulus</taxon>
    </lineage>
</organism>
<dbReference type="InterPro" id="IPR041588">
    <property type="entry name" value="Integrase_H2C2"/>
</dbReference>